<evidence type="ECO:0000313" key="10">
    <source>
        <dbReference type="Proteomes" id="UP000186883"/>
    </source>
</evidence>
<keyword evidence="2" id="KW-0805">Transcription regulation</keyword>
<evidence type="ECO:0000313" key="8">
    <source>
        <dbReference type="EMBL" id="OKA04721.1"/>
    </source>
</evidence>
<feature type="domain" description="OmpR/PhoB-type" evidence="6">
    <location>
        <begin position="16"/>
        <end position="112"/>
    </location>
</feature>
<evidence type="ECO:0000256" key="2">
    <source>
        <dbReference type="ARBA" id="ARBA00023015"/>
    </source>
</evidence>
<dbReference type="PRINTS" id="PR00364">
    <property type="entry name" value="DISEASERSIST"/>
</dbReference>
<comment type="caution">
    <text evidence="7">The sequence shown here is derived from an EMBL/GenBank/DDBJ whole genome shotgun (WGS) entry which is preliminary data.</text>
</comment>
<dbReference type="Pfam" id="PF00931">
    <property type="entry name" value="NB-ARC"/>
    <property type="match status" value="1"/>
</dbReference>
<dbReference type="SUPFAM" id="SSF52540">
    <property type="entry name" value="P-loop containing nucleoside triphosphate hydrolases"/>
    <property type="match status" value="1"/>
</dbReference>
<evidence type="ECO:0000313" key="7">
    <source>
        <dbReference type="EMBL" id="KZB81458.1"/>
    </source>
</evidence>
<dbReference type="InterPro" id="IPR002182">
    <property type="entry name" value="NB-ARC"/>
</dbReference>
<dbReference type="Pfam" id="PF03704">
    <property type="entry name" value="BTAD"/>
    <property type="match status" value="1"/>
</dbReference>
<dbReference type="GO" id="GO:0000160">
    <property type="term" value="P:phosphorelay signal transduction system"/>
    <property type="evidence" value="ECO:0007669"/>
    <property type="project" value="InterPro"/>
</dbReference>
<evidence type="ECO:0000256" key="4">
    <source>
        <dbReference type="ARBA" id="ARBA00023163"/>
    </source>
</evidence>
<feature type="DNA-binding region" description="OmpR/PhoB-type" evidence="5">
    <location>
        <begin position="16"/>
        <end position="112"/>
    </location>
</feature>
<organism evidence="7 9">
    <name type="scientific">Amycolatopsis regifaucium</name>
    <dbReference type="NCBI Taxonomy" id="546365"/>
    <lineage>
        <taxon>Bacteria</taxon>
        <taxon>Bacillati</taxon>
        <taxon>Actinomycetota</taxon>
        <taxon>Actinomycetes</taxon>
        <taxon>Pseudonocardiales</taxon>
        <taxon>Pseudonocardiaceae</taxon>
        <taxon>Amycolatopsis</taxon>
    </lineage>
</organism>
<keyword evidence="4" id="KW-0804">Transcription</keyword>
<dbReference type="EMBL" id="LOBU02000021">
    <property type="protein sequence ID" value="OKA04721.1"/>
    <property type="molecule type" value="Genomic_DNA"/>
</dbReference>
<dbReference type="InterPro" id="IPR011990">
    <property type="entry name" value="TPR-like_helical_dom_sf"/>
</dbReference>
<evidence type="ECO:0000313" key="9">
    <source>
        <dbReference type="Proteomes" id="UP000076321"/>
    </source>
</evidence>
<proteinExistence type="inferred from homology"/>
<dbReference type="GO" id="GO:0043531">
    <property type="term" value="F:ADP binding"/>
    <property type="evidence" value="ECO:0007669"/>
    <property type="project" value="InterPro"/>
</dbReference>
<dbReference type="CDD" id="cd15831">
    <property type="entry name" value="BTAD"/>
    <property type="match status" value="1"/>
</dbReference>
<evidence type="ECO:0000256" key="3">
    <source>
        <dbReference type="ARBA" id="ARBA00023125"/>
    </source>
</evidence>
<dbReference type="Proteomes" id="UP000186883">
    <property type="component" value="Unassembled WGS sequence"/>
</dbReference>
<dbReference type="SMART" id="SM01043">
    <property type="entry name" value="BTAD"/>
    <property type="match status" value="1"/>
</dbReference>
<dbReference type="EMBL" id="LQCI01000034">
    <property type="protein sequence ID" value="KZB81458.1"/>
    <property type="molecule type" value="Genomic_DNA"/>
</dbReference>
<dbReference type="InterPro" id="IPR027417">
    <property type="entry name" value="P-loop_NTPase"/>
</dbReference>
<gene>
    <name evidence="8" type="ORF">ATP06_0230465</name>
    <name evidence="7" type="ORF">AVL48_05450</name>
</gene>
<reference evidence="7 9" key="1">
    <citation type="submission" date="2015-12" db="EMBL/GenBank/DDBJ databases">
        <title>Amycolatopsis regifaucium genome sequencing and assembly.</title>
        <authorList>
            <person name="Mayilraj S."/>
        </authorList>
    </citation>
    <scope>NUCLEOTIDE SEQUENCE [LARGE SCALE GENOMIC DNA]</scope>
    <source>
        <strain evidence="7 9">GY080</strain>
    </source>
</reference>
<dbReference type="Gene3D" id="3.40.50.300">
    <property type="entry name" value="P-loop containing nucleotide triphosphate hydrolases"/>
    <property type="match status" value="1"/>
</dbReference>
<dbReference type="Gene3D" id="1.10.10.10">
    <property type="entry name" value="Winged helix-like DNA-binding domain superfamily/Winged helix DNA-binding domain"/>
    <property type="match status" value="2"/>
</dbReference>
<evidence type="ECO:0000259" key="6">
    <source>
        <dbReference type="PROSITE" id="PS51755"/>
    </source>
</evidence>
<keyword evidence="10" id="KW-1185">Reference proteome</keyword>
<dbReference type="InterPro" id="IPR051677">
    <property type="entry name" value="AfsR-DnrI-RedD_regulator"/>
</dbReference>
<keyword evidence="3 5" id="KW-0238">DNA-binding</keyword>
<reference evidence="8 10" key="2">
    <citation type="submission" date="2016-11" db="EMBL/GenBank/DDBJ databases">
        <title>Genome sequencing of Amycolatopsis regifaucium.</title>
        <authorList>
            <person name="Mayilraj S."/>
            <person name="Kaur N."/>
        </authorList>
    </citation>
    <scope>NUCLEOTIDE SEQUENCE [LARGE SCALE GENOMIC DNA]</scope>
    <source>
        <strain evidence="8 10">GY080</strain>
    </source>
</reference>
<dbReference type="AlphaFoldDB" id="A0A154M9Y3"/>
<evidence type="ECO:0000256" key="1">
    <source>
        <dbReference type="ARBA" id="ARBA00005820"/>
    </source>
</evidence>
<dbReference type="GO" id="GO:0006355">
    <property type="term" value="P:regulation of DNA-templated transcription"/>
    <property type="evidence" value="ECO:0007669"/>
    <property type="project" value="InterPro"/>
</dbReference>
<dbReference type="InterPro" id="IPR005158">
    <property type="entry name" value="BTAD"/>
</dbReference>
<dbReference type="InterPro" id="IPR001867">
    <property type="entry name" value="OmpR/PhoB-type_DNA-bd"/>
</dbReference>
<dbReference type="SUPFAM" id="SSF46894">
    <property type="entry name" value="C-terminal effector domain of the bipartite response regulators"/>
    <property type="match status" value="1"/>
</dbReference>
<dbReference type="SUPFAM" id="SSF48452">
    <property type="entry name" value="TPR-like"/>
    <property type="match status" value="2"/>
</dbReference>
<sequence length="937" mass="101142">MSRFSPGETEAGNTGSADWRAATIEIRLLGPFRVIVDGVPRSLGSARQRALLATLALSCGRLVSIDTLARGVWGSEPPERIRGSLQTNVMRLRRLFGDDVVVTEPDGYRLISAPAEVDALRFLNLLDEAAGSEPAEERELLAGAIALWGGTPLEGVGSPTLADEWGPLLTERYLFAVERRIDLDTGVVADAELVAELTDLVGQHPLRESLWERLVRILARSGRRAEALAGYARLRSILAEELGVEPGAELRRLHAGLLAADVPGETAAPVSPVPRQLPFDVTGFTGRETELARLDGFLDEDRPTRIVVIEGTAGVGKTALAVHWSHRLRERFPDGQLFVDLRGHSAGTPVTPMDALSEFLQAVGVPADTLPSTVEQRSAALRGRLAGTRMLMLLDNARDAEQIRPLLPGSGNLVVVTSRNQLRGLVAREGARRMPLRSLDEHAAKALLAESVGHARLDAEPGAVAELTLLCGGLPLALALAGERASRFPGTSLAWIVDELRDQRVRLDTLRDPQDAGTDLRAAFSWSYNALSPEAARLFRLLGLFPGVPLRVETAAVAAGTGVLEARELMDRLASAHLLNQPSTDRYRFHDLLRVYAAELAEDDEPAEREAALRRLIDWYTAAVASADELIRPDLLTSDVTLEPADGPRLDFADRDEATAWYVEERPALAALVRIAADRGWASRAWKLAWLLRSFYSERHDQEDWVSTGEASVEATRAASDPLGLQYAANNLGSAYLRALRPDEALEMLEEARKASAETGGSEVTVAILSNLSGAYYLRSEFRKSEQVAAEAARLAADSGQRTFVPHALLNISASRIGMGAYDGAVEAALEARKAFADLGDRYHAALALSNSGEALAGARRFEEAEANCSGALAELHELGTEYGTIDTLITLTKIMLSTGRTEDAKAYGAEALAVCQRLGDPRADEVRAMLSVPPPG</sequence>
<dbReference type="SMART" id="SM00862">
    <property type="entry name" value="Trans_reg_C"/>
    <property type="match status" value="1"/>
</dbReference>
<dbReference type="Gene3D" id="1.25.40.10">
    <property type="entry name" value="Tetratricopeptide repeat domain"/>
    <property type="match status" value="2"/>
</dbReference>
<accession>A0A154M9Y3</accession>
<dbReference type="GO" id="GO:0003677">
    <property type="term" value="F:DNA binding"/>
    <property type="evidence" value="ECO:0007669"/>
    <property type="project" value="UniProtKB-UniRule"/>
</dbReference>
<dbReference type="PANTHER" id="PTHR35807:SF1">
    <property type="entry name" value="TRANSCRIPTIONAL REGULATOR REDD"/>
    <property type="match status" value="1"/>
</dbReference>
<dbReference type="InterPro" id="IPR036388">
    <property type="entry name" value="WH-like_DNA-bd_sf"/>
</dbReference>
<protein>
    <submittedName>
        <fullName evidence="7">SARP family transcriptional regulator</fullName>
    </submittedName>
</protein>
<dbReference type="PANTHER" id="PTHR35807">
    <property type="entry name" value="TRANSCRIPTIONAL REGULATOR REDD-RELATED"/>
    <property type="match status" value="1"/>
</dbReference>
<name>A0A154M9Y3_9PSEU</name>
<dbReference type="Proteomes" id="UP000076321">
    <property type="component" value="Unassembled WGS sequence"/>
</dbReference>
<comment type="similarity">
    <text evidence="1">Belongs to the AfsR/DnrI/RedD regulatory family.</text>
</comment>
<dbReference type="InterPro" id="IPR016032">
    <property type="entry name" value="Sig_transdc_resp-reg_C-effctor"/>
</dbReference>
<dbReference type="PROSITE" id="PS51755">
    <property type="entry name" value="OMPR_PHOB"/>
    <property type="match status" value="1"/>
</dbReference>
<evidence type="ECO:0000256" key="5">
    <source>
        <dbReference type="PROSITE-ProRule" id="PRU01091"/>
    </source>
</evidence>